<dbReference type="PANTHER" id="PTHR23324">
    <property type="entry name" value="SEC14 RELATED PROTEIN"/>
    <property type="match status" value="1"/>
</dbReference>
<accession>A0ABM0M2J6</accession>
<organism evidence="2 3">
    <name type="scientific">Saccoglossus kowalevskii</name>
    <name type="common">Acorn worm</name>
    <dbReference type="NCBI Taxonomy" id="10224"/>
    <lineage>
        <taxon>Eukaryota</taxon>
        <taxon>Metazoa</taxon>
        <taxon>Hemichordata</taxon>
        <taxon>Enteropneusta</taxon>
        <taxon>Harrimaniidae</taxon>
        <taxon>Saccoglossus</taxon>
    </lineage>
</organism>
<evidence type="ECO:0000313" key="3">
    <source>
        <dbReference type="RefSeq" id="XP_006814237.1"/>
    </source>
</evidence>
<dbReference type="GeneID" id="102802925"/>
<dbReference type="Gene3D" id="2.60.120.680">
    <property type="entry name" value="GOLD domain"/>
    <property type="match status" value="1"/>
</dbReference>
<dbReference type="SMART" id="SM00516">
    <property type="entry name" value="SEC14"/>
    <property type="match status" value="1"/>
</dbReference>
<dbReference type="InterPro" id="IPR001251">
    <property type="entry name" value="CRAL-TRIO_dom"/>
</dbReference>
<feature type="domain" description="CRAL-TRIO" evidence="1">
    <location>
        <begin position="29"/>
        <end position="203"/>
    </location>
</feature>
<dbReference type="Gene3D" id="3.40.525.10">
    <property type="entry name" value="CRAL-TRIO lipid binding domain"/>
    <property type="match status" value="1"/>
</dbReference>
<proteinExistence type="predicted"/>
<dbReference type="CDD" id="cd00170">
    <property type="entry name" value="SEC14"/>
    <property type="match status" value="1"/>
</dbReference>
<dbReference type="SUPFAM" id="SSF101576">
    <property type="entry name" value="Supernatant protein factor (SPF), C-terminal domain"/>
    <property type="match status" value="1"/>
</dbReference>
<sequence>MTIIFSDGFEHMETREKMNLDTIIDDFQDPEVLVKYFPGGIVGPDREGSPVYIDPMGNADSKGLMRSVKSKDILKWRMKFSEKLYRETLPEMSKQAGKRIEGMVYIADLEKLGTRHLWKPAVDLCITYCKLAESNYPETMKSIYIVRSPKIFPVVYKLLKPFIDEETRKKIKVLGNNFQDELLKIIPPESLPVHWGGTMQDEDGNKMCPSKVCLGGEVPKSYYSQEMIIPDEQQLIQSSVKHGSRIDIPLDVKYPGSIIRWVFTSQDSLQFGIFYKDNEENKDVEIMAVEKYNSHLVYEDGSVGCVKAGSCEY</sequence>
<dbReference type="SUPFAM" id="SSF52087">
    <property type="entry name" value="CRAL/TRIO domain"/>
    <property type="match status" value="1"/>
</dbReference>
<dbReference type="InterPro" id="IPR036865">
    <property type="entry name" value="CRAL-TRIO_dom_sf"/>
</dbReference>
<protein>
    <submittedName>
        <fullName evidence="3">SEC14-like protein 3-like</fullName>
    </submittedName>
</protein>
<dbReference type="Pfam" id="PF00650">
    <property type="entry name" value="CRAL_TRIO"/>
    <property type="match status" value="1"/>
</dbReference>
<dbReference type="Proteomes" id="UP000694865">
    <property type="component" value="Unplaced"/>
</dbReference>
<dbReference type="PROSITE" id="PS50191">
    <property type="entry name" value="CRAL_TRIO"/>
    <property type="match status" value="1"/>
</dbReference>
<name>A0ABM0M2J6_SACKO</name>
<gene>
    <name evidence="3" type="primary">LOC102802925</name>
</gene>
<evidence type="ECO:0000313" key="2">
    <source>
        <dbReference type="Proteomes" id="UP000694865"/>
    </source>
</evidence>
<dbReference type="InterPro" id="IPR051064">
    <property type="entry name" value="SEC14/CRAL-TRIO_domain"/>
</dbReference>
<dbReference type="RefSeq" id="XP_006814237.1">
    <property type="nucleotide sequence ID" value="XM_006814174.1"/>
</dbReference>
<evidence type="ECO:0000259" key="1">
    <source>
        <dbReference type="PROSITE" id="PS50191"/>
    </source>
</evidence>
<reference evidence="3" key="1">
    <citation type="submission" date="2025-08" db="UniProtKB">
        <authorList>
            <consortium name="RefSeq"/>
        </authorList>
    </citation>
    <scope>IDENTIFICATION</scope>
    <source>
        <tissue evidence="3">Testes</tissue>
    </source>
</reference>
<dbReference type="InterPro" id="IPR036598">
    <property type="entry name" value="GOLD_dom_sf"/>
</dbReference>
<dbReference type="PANTHER" id="PTHR23324:SF83">
    <property type="entry name" value="SEC14-LIKE PROTEIN 2"/>
    <property type="match status" value="1"/>
</dbReference>
<keyword evidence="2" id="KW-1185">Reference proteome</keyword>